<dbReference type="GO" id="GO:0005737">
    <property type="term" value="C:cytoplasm"/>
    <property type="evidence" value="ECO:0007669"/>
    <property type="project" value="TreeGrafter"/>
</dbReference>
<evidence type="ECO:0000256" key="1">
    <source>
        <dbReference type="ARBA" id="ARBA00012513"/>
    </source>
</evidence>
<dbReference type="GO" id="GO:0005524">
    <property type="term" value="F:ATP binding"/>
    <property type="evidence" value="ECO:0007669"/>
    <property type="project" value="UniProtKB-KW"/>
</dbReference>
<dbReference type="GO" id="GO:0050684">
    <property type="term" value="P:regulation of mRNA processing"/>
    <property type="evidence" value="ECO:0007669"/>
    <property type="project" value="TreeGrafter"/>
</dbReference>
<dbReference type="Proteomes" id="UP001345827">
    <property type="component" value="Unassembled WGS sequence"/>
</dbReference>
<dbReference type="EC" id="2.7.11.1" evidence="1"/>
<dbReference type="EMBL" id="JAXLQG010000017">
    <property type="protein sequence ID" value="KAK5531360.1"/>
    <property type="molecule type" value="Genomic_DNA"/>
</dbReference>
<comment type="catalytic activity">
    <reaction evidence="8">
        <text>L-seryl-[protein] + ATP = O-phospho-L-seryl-[protein] + ADP + H(+)</text>
        <dbReference type="Rhea" id="RHEA:17989"/>
        <dbReference type="Rhea" id="RHEA-COMP:9863"/>
        <dbReference type="Rhea" id="RHEA-COMP:11604"/>
        <dbReference type="ChEBI" id="CHEBI:15378"/>
        <dbReference type="ChEBI" id="CHEBI:29999"/>
        <dbReference type="ChEBI" id="CHEBI:30616"/>
        <dbReference type="ChEBI" id="CHEBI:83421"/>
        <dbReference type="ChEBI" id="CHEBI:456216"/>
        <dbReference type="EC" id="2.7.11.1"/>
    </reaction>
</comment>
<evidence type="ECO:0000256" key="2">
    <source>
        <dbReference type="ARBA" id="ARBA00022527"/>
    </source>
</evidence>
<keyword evidence="6" id="KW-0067">ATP-binding</keyword>
<evidence type="ECO:0000256" key="5">
    <source>
        <dbReference type="ARBA" id="ARBA00022777"/>
    </source>
</evidence>
<dbReference type="SUPFAM" id="SSF56112">
    <property type="entry name" value="Protein kinase-like (PK-like)"/>
    <property type="match status" value="1"/>
</dbReference>
<dbReference type="Pfam" id="PF00069">
    <property type="entry name" value="Pkinase"/>
    <property type="match status" value="1"/>
</dbReference>
<sequence>MPPPTRRFALQRSFRVPRVAQPRRLSSRSIIKSKEPIEEEIFPTYRPDNYYPTVIGQTIGDRYKILAKLGFESQSTIWLGHEYKRTSWLDEDAFVTLKILTKDASGSRSTNSEVELSRHIANADPRHHGLRYVRLVRDSFEISGQHGNHLCLVYEPMRETISTFQRRVQNERLPGTVMKPLLRLLLMGLDYLHSECQVIHTDLKPENVLIGIEDHEVIRELIEDEQKTPTPAKVSGDRLIYAHRNFGDFKRAPGRPTIADFRLAVKVTDDKPFNHPIQADLLQAPEVILRAGWSYSADIWNLGVMIWDLLEGHPLFNAMDPESETYSTATHLSEMISLLGPPPKLLLSRGEATPQFFTPEGVLIHGSANESRGANLENRISNLSGEDKRLFLHFLARMLQWLPEDRATAKNS</sequence>
<comment type="catalytic activity">
    <reaction evidence="7">
        <text>L-threonyl-[protein] + ATP = O-phospho-L-threonyl-[protein] + ADP + H(+)</text>
        <dbReference type="Rhea" id="RHEA:46608"/>
        <dbReference type="Rhea" id="RHEA-COMP:11060"/>
        <dbReference type="Rhea" id="RHEA-COMP:11605"/>
        <dbReference type="ChEBI" id="CHEBI:15378"/>
        <dbReference type="ChEBI" id="CHEBI:30013"/>
        <dbReference type="ChEBI" id="CHEBI:30616"/>
        <dbReference type="ChEBI" id="CHEBI:61977"/>
        <dbReference type="ChEBI" id="CHEBI:456216"/>
        <dbReference type="EC" id="2.7.11.1"/>
    </reaction>
</comment>
<evidence type="ECO:0000313" key="11">
    <source>
        <dbReference type="Proteomes" id="UP001345827"/>
    </source>
</evidence>
<dbReference type="PANTHER" id="PTHR47634:SF9">
    <property type="entry name" value="PROTEIN KINASE DOMAIN-CONTAINING PROTEIN-RELATED"/>
    <property type="match status" value="1"/>
</dbReference>
<dbReference type="PROSITE" id="PS00108">
    <property type="entry name" value="PROTEIN_KINASE_ST"/>
    <property type="match status" value="1"/>
</dbReference>
<comment type="caution">
    <text evidence="10">The sequence shown here is derived from an EMBL/GenBank/DDBJ whole genome shotgun (WGS) entry which is preliminary data.</text>
</comment>
<evidence type="ECO:0000256" key="8">
    <source>
        <dbReference type="ARBA" id="ARBA00048679"/>
    </source>
</evidence>
<keyword evidence="2" id="KW-0723">Serine/threonine-protein kinase</keyword>
<protein>
    <recommendedName>
        <fullName evidence="1">non-specific serine/threonine protein kinase</fullName>
        <ecNumber evidence="1">2.7.11.1</ecNumber>
    </recommendedName>
</protein>
<evidence type="ECO:0000256" key="6">
    <source>
        <dbReference type="ARBA" id="ARBA00022840"/>
    </source>
</evidence>
<dbReference type="InterPro" id="IPR000719">
    <property type="entry name" value="Prot_kinase_dom"/>
</dbReference>
<keyword evidence="5" id="KW-0418">Kinase</keyword>
<name>A0AAV9Q0C8_9PEZI</name>
<dbReference type="GO" id="GO:0000245">
    <property type="term" value="P:spliceosomal complex assembly"/>
    <property type="evidence" value="ECO:0007669"/>
    <property type="project" value="TreeGrafter"/>
</dbReference>
<dbReference type="SMART" id="SM00220">
    <property type="entry name" value="S_TKc"/>
    <property type="match status" value="1"/>
</dbReference>
<dbReference type="PROSITE" id="PS50011">
    <property type="entry name" value="PROTEIN_KINASE_DOM"/>
    <property type="match status" value="1"/>
</dbReference>
<accession>A0AAV9Q0C8</accession>
<dbReference type="InterPro" id="IPR051334">
    <property type="entry name" value="SRPK"/>
</dbReference>
<evidence type="ECO:0000313" key="10">
    <source>
        <dbReference type="EMBL" id="KAK5531360.1"/>
    </source>
</evidence>
<keyword evidence="11" id="KW-1185">Reference proteome</keyword>
<dbReference type="Gene3D" id="3.30.200.20">
    <property type="entry name" value="Phosphorylase Kinase, domain 1"/>
    <property type="match status" value="1"/>
</dbReference>
<organism evidence="10 11">
    <name type="scientific">Vermiconidia calcicola</name>
    <dbReference type="NCBI Taxonomy" id="1690605"/>
    <lineage>
        <taxon>Eukaryota</taxon>
        <taxon>Fungi</taxon>
        <taxon>Dikarya</taxon>
        <taxon>Ascomycota</taxon>
        <taxon>Pezizomycotina</taxon>
        <taxon>Dothideomycetes</taxon>
        <taxon>Dothideomycetidae</taxon>
        <taxon>Mycosphaerellales</taxon>
        <taxon>Extremaceae</taxon>
        <taxon>Vermiconidia</taxon>
    </lineage>
</organism>
<keyword evidence="3" id="KW-0808">Transferase</keyword>
<dbReference type="InterPro" id="IPR008271">
    <property type="entry name" value="Ser/Thr_kinase_AS"/>
</dbReference>
<evidence type="ECO:0000256" key="3">
    <source>
        <dbReference type="ARBA" id="ARBA00022679"/>
    </source>
</evidence>
<dbReference type="GO" id="GO:0004674">
    <property type="term" value="F:protein serine/threonine kinase activity"/>
    <property type="evidence" value="ECO:0007669"/>
    <property type="project" value="UniProtKB-KW"/>
</dbReference>
<gene>
    <name evidence="10" type="ORF">LTR25_008467</name>
</gene>
<keyword evidence="4" id="KW-0547">Nucleotide-binding</keyword>
<dbReference type="InterPro" id="IPR011009">
    <property type="entry name" value="Kinase-like_dom_sf"/>
</dbReference>
<evidence type="ECO:0000256" key="4">
    <source>
        <dbReference type="ARBA" id="ARBA00022741"/>
    </source>
</evidence>
<dbReference type="PANTHER" id="PTHR47634">
    <property type="entry name" value="PROTEIN KINASE DOMAIN-CONTAINING PROTEIN-RELATED"/>
    <property type="match status" value="1"/>
</dbReference>
<feature type="domain" description="Protein kinase" evidence="9">
    <location>
        <begin position="63"/>
        <end position="412"/>
    </location>
</feature>
<evidence type="ECO:0000256" key="7">
    <source>
        <dbReference type="ARBA" id="ARBA00047899"/>
    </source>
</evidence>
<dbReference type="GO" id="GO:0005634">
    <property type="term" value="C:nucleus"/>
    <property type="evidence" value="ECO:0007669"/>
    <property type="project" value="TreeGrafter"/>
</dbReference>
<dbReference type="AlphaFoldDB" id="A0AAV9Q0C8"/>
<proteinExistence type="predicted"/>
<reference evidence="10 11" key="1">
    <citation type="submission" date="2023-06" db="EMBL/GenBank/DDBJ databases">
        <title>Black Yeasts Isolated from many extreme environments.</title>
        <authorList>
            <person name="Coleine C."/>
            <person name="Stajich J.E."/>
            <person name="Selbmann L."/>
        </authorList>
    </citation>
    <scope>NUCLEOTIDE SEQUENCE [LARGE SCALE GENOMIC DNA]</scope>
    <source>
        <strain evidence="10 11">CCFEE 5887</strain>
    </source>
</reference>
<evidence type="ECO:0000259" key="9">
    <source>
        <dbReference type="PROSITE" id="PS50011"/>
    </source>
</evidence>
<dbReference type="Gene3D" id="1.10.510.10">
    <property type="entry name" value="Transferase(Phosphotransferase) domain 1"/>
    <property type="match status" value="1"/>
</dbReference>